<dbReference type="Gene3D" id="2.40.37.10">
    <property type="entry name" value="Lyase, Ornithine Decarboxylase, Chain A, domain 1"/>
    <property type="match status" value="1"/>
</dbReference>
<dbReference type="EMBL" id="JACOQG010000047">
    <property type="protein sequence ID" value="MBC5781096.1"/>
    <property type="molecule type" value="Genomic_DNA"/>
</dbReference>
<name>A0ABR7IM44_9FIRM</name>
<dbReference type="Proteomes" id="UP000649826">
    <property type="component" value="Unassembled WGS sequence"/>
</dbReference>
<evidence type="ECO:0000313" key="2">
    <source>
        <dbReference type="Proteomes" id="UP000649826"/>
    </source>
</evidence>
<reference evidence="1 2" key="1">
    <citation type="submission" date="2020-08" db="EMBL/GenBank/DDBJ databases">
        <title>Genome public.</title>
        <authorList>
            <person name="Liu C."/>
            <person name="Sun Q."/>
        </authorList>
    </citation>
    <scope>NUCLEOTIDE SEQUENCE [LARGE SCALE GENOMIC DNA]</scope>
    <source>
        <strain evidence="1 2">M29</strain>
    </source>
</reference>
<dbReference type="RefSeq" id="WP_186995672.1">
    <property type="nucleotide sequence ID" value="NZ_JACOQG010000047.1"/>
</dbReference>
<evidence type="ECO:0000313" key="1">
    <source>
        <dbReference type="EMBL" id="MBC5781096.1"/>
    </source>
</evidence>
<proteinExistence type="predicted"/>
<sequence length="67" mass="7660">MITIWESDKNCSADKIVAINGSINYEVVCTVGERVPRIYYQSKKFVGYSDMVEGYFMEDLVAEPSIR</sequence>
<organism evidence="1 2">
    <name type="scientific">Blautia difficilis</name>
    <dbReference type="NCBI Taxonomy" id="2763027"/>
    <lineage>
        <taxon>Bacteria</taxon>
        <taxon>Bacillati</taxon>
        <taxon>Bacillota</taxon>
        <taxon>Clostridia</taxon>
        <taxon>Lachnospirales</taxon>
        <taxon>Lachnospiraceae</taxon>
        <taxon>Blautia</taxon>
    </lineage>
</organism>
<dbReference type="InterPro" id="IPR009006">
    <property type="entry name" value="Ala_racemase/Decarboxylase_C"/>
</dbReference>
<protein>
    <submittedName>
        <fullName evidence="1">Uncharacterized protein</fullName>
    </submittedName>
</protein>
<gene>
    <name evidence="1" type="ORF">H8Z82_15925</name>
</gene>
<keyword evidence="2" id="KW-1185">Reference proteome</keyword>
<dbReference type="SUPFAM" id="SSF50621">
    <property type="entry name" value="Alanine racemase C-terminal domain-like"/>
    <property type="match status" value="1"/>
</dbReference>
<accession>A0ABR7IM44</accession>
<comment type="caution">
    <text evidence="1">The sequence shown here is derived from an EMBL/GenBank/DDBJ whole genome shotgun (WGS) entry which is preliminary data.</text>
</comment>